<name>A0A0N5AJD8_9BILA</name>
<evidence type="ECO:0000313" key="2">
    <source>
        <dbReference type="Proteomes" id="UP000046393"/>
    </source>
</evidence>
<feature type="compositionally biased region" description="Basic and acidic residues" evidence="1">
    <location>
        <begin position="49"/>
        <end position="59"/>
    </location>
</feature>
<protein>
    <submittedName>
        <fullName evidence="3">MIF4G domain-containing protein</fullName>
    </submittedName>
</protein>
<dbReference type="InterPro" id="IPR016024">
    <property type="entry name" value="ARM-type_fold"/>
</dbReference>
<organism evidence="2 3">
    <name type="scientific">Syphacia muris</name>
    <dbReference type="NCBI Taxonomy" id="451379"/>
    <lineage>
        <taxon>Eukaryota</taxon>
        <taxon>Metazoa</taxon>
        <taxon>Ecdysozoa</taxon>
        <taxon>Nematoda</taxon>
        <taxon>Chromadorea</taxon>
        <taxon>Rhabditida</taxon>
        <taxon>Spirurina</taxon>
        <taxon>Oxyuridomorpha</taxon>
        <taxon>Oxyuroidea</taxon>
        <taxon>Oxyuridae</taxon>
        <taxon>Syphacia</taxon>
    </lineage>
</organism>
<dbReference type="AlphaFoldDB" id="A0A0N5AJD8"/>
<keyword evidence="2" id="KW-1185">Reference proteome</keyword>
<feature type="compositionally biased region" description="Low complexity" evidence="1">
    <location>
        <begin position="94"/>
        <end position="107"/>
    </location>
</feature>
<dbReference type="SUPFAM" id="SSF48371">
    <property type="entry name" value="ARM repeat"/>
    <property type="match status" value="1"/>
</dbReference>
<feature type="compositionally biased region" description="Basic and acidic residues" evidence="1">
    <location>
        <begin position="161"/>
        <end position="170"/>
    </location>
</feature>
<dbReference type="GO" id="GO:0005829">
    <property type="term" value="C:cytosol"/>
    <property type="evidence" value="ECO:0007669"/>
    <property type="project" value="TreeGrafter"/>
</dbReference>
<sequence length="407" mass="45601">MSSSAIPCERRTKKPSNRPAIQIYRPPGLRSGEDATNSKPTATAGAKQLRKDSAKRFSEDSNNTSTSRSSFGAVVNGGCIRKSTEESDGSLPRADSALSNDSSNSSLESDKNSIGRRTATAPESLTSQLKQQQQHQVKRSGSRKSSNSLAKTNLNGNIKHNGNDIIRKDSTNVNKAQLKDNKKKNYSPKDIEDLTISLRHLSIAKENIVIEQFISGNFEDEKAADALAQVFVHHCLEENKQAGKNISRIAGQIVNLCSTPTFYRGMVASLLQYFECRDQLRLEHSRVWITFLNFVSDLYASVGYVYEGELVNLIFRLFDYILKAPVLEDVKIEELESLIACLLSVGYDLERQCPEQLAVLKDLIRDAFIEVQEPWQRKMILLLMELGASSWKLPTEANEYYFQNTNH</sequence>
<evidence type="ECO:0000313" key="3">
    <source>
        <dbReference type="WBParaSite" id="SMUV_0000457501-mRNA-1"/>
    </source>
</evidence>
<dbReference type="PANTHER" id="PTHR23254">
    <property type="entry name" value="EIF4G DOMAIN PROTEIN"/>
    <property type="match status" value="1"/>
</dbReference>
<feature type="compositionally biased region" description="Polar residues" evidence="1">
    <location>
        <begin position="143"/>
        <end position="160"/>
    </location>
</feature>
<dbReference type="PANTHER" id="PTHR23254:SF16">
    <property type="entry name" value="CBP80_20-DEPENDENT TRANSLATION INITIATION FACTOR"/>
    <property type="match status" value="1"/>
</dbReference>
<feature type="region of interest" description="Disordered" evidence="1">
    <location>
        <begin position="1"/>
        <end position="186"/>
    </location>
</feature>
<dbReference type="InterPro" id="IPR051367">
    <property type="entry name" value="mRNA_TranslReg/HistoneTransl"/>
</dbReference>
<dbReference type="GO" id="GO:0008494">
    <property type="term" value="F:translation activator activity"/>
    <property type="evidence" value="ECO:0007669"/>
    <property type="project" value="TreeGrafter"/>
</dbReference>
<accession>A0A0N5AJD8</accession>
<evidence type="ECO:0000256" key="1">
    <source>
        <dbReference type="SAM" id="MobiDB-lite"/>
    </source>
</evidence>
<dbReference type="GO" id="GO:0006446">
    <property type="term" value="P:regulation of translational initiation"/>
    <property type="evidence" value="ECO:0007669"/>
    <property type="project" value="TreeGrafter"/>
</dbReference>
<dbReference type="Gene3D" id="1.25.40.180">
    <property type="match status" value="1"/>
</dbReference>
<feature type="compositionally biased region" description="Polar residues" evidence="1">
    <location>
        <begin position="60"/>
        <end position="70"/>
    </location>
</feature>
<proteinExistence type="predicted"/>
<dbReference type="STRING" id="451379.A0A0N5AJD8"/>
<dbReference type="WBParaSite" id="SMUV_0000457501-mRNA-1">
    <property type="protein sequence ID" value="SMUV_0000457501-mRNA-1"/>
    <property type="gene ID" value="SMUV_0000457501"/>
</dbReference>
<reference evidence="3" key="1">
    <citation type="submission" date="2017-02" db="UniProtKB">
        <authorList>
            <consortium name="WormBaseParasite"/>
        </authorList>
    </citation>
    <scope>IDENTIFICATION</scope>
</reference>
<dbReference type="Proteomes" id="UP000046393">
    <property type="component" value="Unplaced"/>
</dbReference>